<keyword evidence="7" id="KW-0325">Glycoprotein</keyword>
<protein>
    <submittedName>
        <fullName evidence="13">G-protein coupled receptor 4-like</fullName>
    </submittedName>
</protein>
<keyword evidence="3 10" id="KW-1133">Transmembrane helix</keyword>
<dbReference type="GeneID" id="108872858"/>
<dbReference type="GO" id="GO:0004930">
    <property type="term" value="F:G protein-coupled receptor activity"/>
    <property type="evidence" value="ECO:0007669"/>
    <property type="project" value="UniProtKB-KW"/>
</dbReference>
<dbReference type="Gene3D" id="1.20.1070.10">
    <property type="entry name" value="Rhodopsin 7-helix transmembrane proteins"/>
    <property type="match status" value="1"/>
</dbReference>
<dbReference type="PRINTS" id="PR00237">
    <property type="entry name" value="GPCRRHODOPSN"/>
</dbReference>
<reference evidence="13" key="1">
    <citation type="submission" date="2025-08" db="UniProtKB">
        <authorList>
            <consortium name="RefSeq"/>
        </authorList>
    </citation>
    <scope>IDENTIFICATION</scope>
    <source>
        <tissue evidence="13">Brain</tissue>
    </source>
</reference>
<evidence type="ECO:0000259" key="11">
    <source>
        <dbReference type="PROSITE" id="PS50262"/>
    </source>
</evidence>
<evidence type="ECO:0000256" key="5">
    <source>
        <dbReference type="ARBA" id="ARBA00023136"/>
    </source>
</evidence>
<evidence type="ECO:0000256" key="10">
    <source>
        <dbReference type="SAM" id="Phobius"/>
    </source>
</evidence>
<feature type="transmembrane region" description="Helical" evidence="10">
    <location>
        <begin position="249"/>
        <end position="268"/>
    </location>
</feature>
<keyword evidence="5 10" id="KW-0472">Membrane</keyword>
<feature type="transmembrane region" description="Helical" evidence="10">
    <location>
        <begin position="36"/>
        <end position="63"/>
    </location>
</feature>
<keyword evidence="8 9" id="KW-0807">Transducer</keyword>
<gene>
    <name evidence="13" type="primary">LOC108872858</name>
</gene>
<proteinExistence type="inferred from homology"/>
<evidence type="ECO:0000313" key="13">
    <source>
        <dbReference type="RefSeq" id="XP_050932721.1"/>
    </source>
</evidence>
<feature type="transmembrane region" description="Helical" evidence="10">
    <location>
        <begin position="75"/>
        <end position="95"/>
    </location>
</feature>
<comment type="subcellular location">
    <subcellularLocation>
        <location evidence="1">Membrane</location>
        <topology evidence="1">Multi-pass membrane protein</topology>
    </subcellularLocation>
</comment>
<dbReference type="RefSeq" id="XP_050932721.1">
    <property type="nucleotide sequence ID" value="XM_051076764.1"/>
</dbReference>
<name>A0AAJ8BI70_LATCA</name>
<evidence type="ECO:0000256" key="8">
    <source>
        <dbReference type="ARBA" id="ARBA00023224"/>
    </source>
</evidence>
<evidence type="ECO:0000256" key="1">
    <source>
        <dbReference type="ARBA" id="ARBA00004141"/>
    </source>
</evidence>
<dbReference type="AlphaFoldDB" id="A0AAJ8BI70"/>
<keyword evidence="6 9" id="KW-0675">Receptor</keyword>
<evidence type="ECO:0000256" key="3">
    <source>
        <dbReference type="ARBA" id="ARBA00022989"/>
    </source>
</evidence>
<dbReference type="GO" id="GO:0035025">
    <property type="term" value="P:positive regulation of Rho protein signal transduction"/>
    <property type="evidence" value="ECO:0007669"/>
    <property type="project" value="TreeGrafter"/>
</dbReference>
<dbReference type="GO" id="GO:0007200">
    <property type="term" value="P:phospholipase C-activating G protein-coupled receptor signaling pathway"/>
    <property type="evidence" value="ECO:0007669"/>
    <property type="project" value="TreeGrafter"/>
</dbReference>
<dbReference type="KEGG" id="lcf:108872858"/>
<dbReference type="InterPro" id="IPR000276">
    <property type="entry name" value="GPCR_Rhodpsn"/>
</dbReference>
<evidence type="ECO:0000256" key="4">
    <source>
        <dbReference type="ARBA" id="ARBA00023040"/>
    </source>
</evidence>
<evidence type="ECO:0000256" key="6">
    <source>
        <dbReference type="ARBA" id="ARBA00023170"/>
    </source>
</evidence>
<dbReference type="PANTHER" id="PTHR24232:SF85">
    <property type="entry name" value="G-PROTEIN COUPLED RECEPTOR 4"/>
    <property type="match status" value="1"/>
</dbReference>
<dbReference type="GO" id="GO:0005886">
    <property type="term" value="C:plasma membrane"/>
    <property type="evidence" value="ECO:0007669"/>
    <property type="project" value="TreeGrafter"/>
</dbReference>
<evidence type="ECO:0000256" key="7">
    <source>
        <dbReference type="ARBA" id="ARBA00023180"/>
    </source>
</evidence>
<evidence type="ECO:0000256" key="2">
    <source>
        <dbReference type="ARBA" id="ARBA00022692"/>
    </source>
</evidence>
<sequence length="297" mass="33881">MEDFYYMNFSQDTSHDNFYHDYNNSATDDSDDYGKIGFVIDVLTCIIIGIGLPLTLVAIHGVYSLVRNDHVAPIYVINLLISDLIQFCCMIVEVAEPEDWKINEAFFSIYYFGLMASVGFMVCVALERYLVIACPLWYRFHRTIKIPIAVCVMVWALPLVFLLPLIYDVDYDILKIIWAVFFLLPLPLFIFVLGGTLKALSASRVPSDEKRRIIAVLVVVLITYVLLFLPSIIWGLAEEHSYNDTLIDLSFTFIKFSPLADLFLYVFIRKGAVDKILASLCCCTMESNDISRSTMTE</sequence>
<dbReference type="PANTHER" id="PTHR24232">
    <property type="entry name" value="G-PROTEIN COUPLED RECEPTOR"/>
    <property type="match status" value="1"/>
</dbReference>
<dbReference type="InterPro" id="IPR017452">
    <property type="entry name" value="GPCR_Rhodpsn_7TM"/>
</dbReference>
<feature type="transmembrane region" description="Helical" evidence="10">
    <location>
        <begin position="146"/>
        <end position="167"/>
    </location>
</feature>
<dbReference type="Proteomes" id="UP000694890">
    <property type="component" value="Linkage group LG16_LG22"/>
</dbReference>
<dbReference type="SUPFAM" id="SSF81321">
    <property type="entry name" value="Family A G protein-coupled receptor-like"/>
    <property type="match status" value="1"/>
</dbReference>
<feature type="transmembrane region" description="Helical" evidence="10">
    <location>
        <begin position="213"/>
        <end position="237"/>
    </location>
</feature>
<keyword evidence="4 9" id="KW-0297">G-protein coupled receptor</keyword>
<feature type="transmembrane region" description="Helical" evidence="10">
    <location>
        <begin position="173"/>
        <end position="193"/>
    </location>
</feature>
<feature type="transmembrane region" description="Helical" evidence="10">
    <location>
        <begin position="107"/>
        <end position="126"/>
    </location>
</feature>
<evidence type="ECO:0000256" key="9">
    <source>
        <dbReference type="RuleBase" id="RU000688"/>
    </source>
</evidence>
<dbReference type="PROSITE" id="PS00237">
    <property type="entry name" value="G_PROTEIN_RECEP_F1_1"/>
    <property type="match status" value="1"/>
</dbReference>
<dbReference type="PROSITE" id="PS50262">
    <property type="entry name" value="G_PROTEIN_RECEP_F1_2"/>
    <property type="match status" value="1"/>
</dbReference>
<evidence type="ECO:0000313" key="12">
    <source>
        <dbReference type="Proteomes" id="UP000694890"/>
    </source>
</evidence>
<accession>A0AAJ8BI70</accession>
<organism evidence="12 13">
    <name type="scientific">Lates calcarifer</name>
    <name type="common">Barramundi</name>
    <name type="synonym">Holocentrus calcarifer</name>
    <dbReference type="NCBI Taxonomy" id="8187"/>
    <lineage>
        <taxon>Eukaryota</taxon>
        <taxon>Metazoa</taxon>
        <taxon>Chordata</taxon>
        <taxon>Craniata</taxon>
        <taxon>Vertebrata</taxon>
        <taxon>Euteleostomi</taxon>
        <taxon>Actinopterygii</taxon>
        <taxon>Neopterygii</taxon>
        <taxon>Teleostei</taxon>
        <taxon>Neoteleostei</taxon>
        <taxon>Acanthomorphata</taxon>
        <taxon>Carangaria</taxon>
        <taxon>Carangaria incertae sedis</taxon>
        <taxon>Centropomidae</taxon>
        <taxon>Lates</taxon>
    </lineage>
</organism>
<keyword evidence="2 9" id="KW-0812">Transmembrane</keyword>
<comment type="similarity">
    <text evidence="9">Belongs to the G-protein coupled receptor 1 family.</text>
</comment>
<feature type="domain" description="G-protein coupled receptors family 1 profile" evidence="11">
    <location>
        <begin position="51"/>
        <end position="265"/>
    </location>
</feature>
<dbReference type="Pfam" id="PF00001">
    <property type="entry name" value="7tm_1"/>
    <property type="match status" value="1"/>
</dbReference>